<evidence type="ECO:0000256" key="2">
    <source>
        <dbReference type="ARBA" id="ARBA00006375"/>
    </source>
</evidence>
<accession>A0A2J7QWW9</accession>
<dbReference type="STRING" id="105785.A0A2J7QWW9"/>
<dbReference type="InterPro" id="IPR023395">
    <property type="entry name" value="MCP_dom_sf"/>
</dbReference>
<evidence type="ECO:0000256" key="9">
    <source>
        <dbReference type="PROSITE-ProRule" id="PRU00282"/>
    </source>
</evidence>
<evidence type="ECO:0000256" key="6">
    <source>
        <dbReference type="ARBA" id="ARBA00022989"/>
    </source>
</evidence>
<dbReference type="PANTHER" id="PTHR45624:SF10">
    <property type="entry name" value="SLC (SOLUTE CARRIER) HOMOLOG"/>
    <property type="match status" value="1"/>
</dbReference>
<dbReference type="GO" id="GO:0022857">
    <property type="term" value="F:transmembrane transporter activity"/>
    <property type="evidence" value="ECO:0007669"/>
    <property type="project" value="TreeGrafter"/>
</dbReference>
<comment type="subcellular location">
    <subcellularLocation>
        <location evidence="1">Mitochondrion membrane</location>
        <topology evidence="1">Multi-pass membrane protein</topology>
    </subcellularLocation>
</comment>
<evidence type="ECO:0000256" key="8">
    <source>
        <dbReference type="ARBA" id="ARBA00023136"/>
    </source>
</evidence>
<evidence type="ECO:0000256" key="5">
    <source>
        <dbReference type="ARBA" id="ARBA00022737"/>
    </source>
</evidence>
<evidence type="ECO:0000313" key="13">
    <source>
        <dbReference type="Proteomes" id="UP000235965"/>
    </source>
</evidence>
<keyword evidence="5" id="KW-0677">Repeat</keyword>
<sequence length="265" mass="29883">MDRRNFHRGVGLFQLHGFYKGMGFPLLTAGIMNSVFFGVYGNCLRALENFHKRQEPENNGVSKYWYMNIFFAGVCAGTAQVAVASPVELVKIQLQSQTGTWEKQHSRKHTGPINCILHIVNEHGLRGLYHGSQITMCRDSLSSGLYVLTYVVCLDMFHGPQQVWTVIFAGGTAGVISWASIIPLDVIKSRIQADDLSNPRYKGIVDCTVKSYKKDGLHVFRRGFITCSFRSFPVNAATFLGYERSLKFCQHVSKDFFTHPEQKDT</sequence>
<gene>
    <name evidence="12" type="ORF">B7P43_G16086</name>
</gene>
<dbReference type="OrthoDB" id="1924968at2759"/>
<dbReference type="InParanoid" id="A0A2J7QWW9"/>
<evidence type="ECO:0000313" key="12">
    <source>
        <dbReference type="EMBL" id="PNF33083.1"/>
    </source>
</evidence>
<feature type="repeat" description="Solcar" evidence="9">
    <location>
        <begin position="161"/>
        <end position="248"/>
    </location>
</feature>
<name>A0A2J7QWW9_9NEOP</name>
<feature type="transmembrane region" description="Helical" evidence="11">
    <location>
        <begin position="22"/>
        <end position="43"/>
    </location>
</feature>
<protein>
    <recommendedName>
        <fullName evidence="14">Solute carrier family 25 member 45</fullName>
    </recommendedName>
</protein>
<keyword evidence="8 9" id="KW-0472">Membrane</keyword>
<evidence type="ECO:0000256" key="11">
    <source>
        <dbReference type="SAM" id="Phobius"/>
    </source>
</evidence>
<evidence type="ECO:0000256" key="3">
    <source>
        <dbReference type="ARBA" id="ARBA00022448"/>
    </source>
</evidence>
<dbReference type="AlphaFoldDB" id="A0A2J7QWW9"/>
<dbReference type="Gene3D" id="1.50.40.10">
    <property type="entry name" value="Mitochondrial carrier domain"/>
    <property type="match status" value="1"/>
</dbReference>
<comment type="similarity">
    <text evidence="2 10">Belongs to the mitochondrial carrier (TC 2.A.29) family.</text>
</comment>
<keyword evidence="3 10" id="KW-0813">Transport</keyword>
<dbReference type="Proteomes" id="UP000235965">
    <property type="component" value="Unassembled WGS sequence"/>
</dbReference>
<keyword evidence="13" id="KW-1185">Reference proteome</keyword>
<dbReference type="SUPFAM" id="SSF103506">
    <property type="entry name" value="Mitochondrial carrier"/>
    <property type="match status" value="1"/>
</dbReference>
<organism evidence="12 13">
    <name type="scientific">Cryptotermes secundus</name>
    <dbReference type="NCBI Taxonomy" id="105785"/>
    <lineage>
        <taxon>Eukaryota</taxon>
        <taxon>Metazoa</taxon>
        <taxon>Ecdysozoa</taxon>
        <taxon>Arthropoda</taxon>
        <taxon>Hexapoda</taxon>
        <taxon>Insecta</taxon>
        <taxon>Pterygota</taxon>
        <taxon>Neoptera</taxon>
        <taxon>Polyneoptera</taxon>
        <taxon>Dictyoptera</taxon>
        <taxon>Blattodea</taxon>
        <taxon>Blattoidea</taxon>
        <taxon>Termitoidae</taxon>
        <taxon>Kalotermitidae</taxon>
        <taxon>Cryptotermitinae</taxon>
        <taxon>Cryptotermes</taxon>
    </lineage>
</organism>
<dbReference type="PROSITE" id="PS50920">
    <property type="entry name" value="SOLCAR"/>
    <property type="match status" value="2"/>
</dbReference>
<dbReference type="GO" id="GO:0031966">
    <property type="term" value="C:mitochondrial membrane"/>
    <property type="evidence" value="ECO:0007669"/>
    <property type="project" value="UniProtKB-SubCell"/>
</dbReference>
<evidence type="ECO:0000256" key="7">
    <source>
        <dbReference type="ARBA" id="ARBA00023128"/>
    </source>
</evidence>
<dbReference type="InterPro" id="IPR050567">
    <property type="entry name" value="Mitochondrial_Carrier"/>
</dbReference>
<feature type="transmembrane region" description="Helical" evidence="11">
    <location>
        <begin position="163"/>
        <end position="182"/>
    </location>
</feature>
<evidence type="ECO:0000256" key="10">
    <source>
        <dbReference type="RuleBase" id="RU000488"/>
    </source>
</evidence>
<evidence type="ECO:0008006" key="14">
    <source>
        <dbReference type="Google" id="ProtNLM"/>
    </source>
</evidence>
<evidence type="ECO:0000256" key="1">
    <source>
        <dbReference type="ARBA" id="ARBA00004225"/>
    </source>
</evidence>
<dbReference type="PANTHER" id="PTHR45624">
    <property type="entry name" value="MITOCHONDRIAL BASIC AMINO ACIDS TRANSPORTER-RELATED"/>
    <property type="match status" value="1"/>
</dbReference>
<reference evidence="12 13" key="1">
    <citation type="submission" date="2017-12" db="EMBL/GenBank/DDBJ databases">
        <title>Hemimetabolous genomes reveal molecular basis of termite eusociality.</title>
        <authorList>
            <person name="Harrison M.C."/>
            <person name="Jongepier E."/>
            <person name="Robertson H.M."/>
            <person name="Arning N."/>
            <person name="Bitard-Feildel T."/>
            <person name="Chao H."/>
            <person name="Childers C.P."/>
            <person name="Dinh H."/>
            <person name="Doddapaneni H."/>
            <person name="Dugan S."/>
            <person name="Gowin J."/>
            <person name="Greiner C."/>
            <person name="Han Y."/>
            <person name="Hu H."/>
            <person name="Hughes D.S.T."/>
            <person name="Huylmans A.-K."/>
            <person name="Kemena C."/>
            <person name="Kremer L.P.M."/>
            <person name="Lee S.L."/>
            <person name="Lopez-Ezquerra A."/>
            <person name="Mallet L."/>
            <person name="Monroy-Kuhn J.M."/>
            <person name="Moser A."/>
            <person name="Murali S.C."/>
            <person name="Muzny D.M."/>
            <person name="Otani S."/>
            <person name="Piulachs M.-D."/>
            <person name="Poelchau M."/>
            <person name="Qu J."/>
            <person name="Schaub F."/>
            <person name="Wada-Katsumata A."/>
            <person name="Worley K.C."/>
            <person name="Xie Q."/>
            <person name="Ylla G."/>
            <person name="Poulsen M."/>
            <person name="Gibbs R.A."/>
            <person name="Schal C."/>
            <person name="Richards S."/>
            <person name="Belles X."/>
            <person name="Korb J."/>
            <person name="Bornberg-Bauer E."/>
        </authorList>
    </citation>
    <scope>NUCLEOTIDE SEQUENCE [LARGE SCALE GENOMIC DNA]</scope>
    <source>
        <tissue evidence="12">Whole body</tissue>
    </source>
</reference>
<evidence type="ECO:0000256" key="4">
    <source>
        <dbReference type="ARBA" id="ARBA00022692"/>
    </source>
</evidence>
<keyword evidence="7" id="KW-0496">Mitochondrion</keyword>
<dbReference type="Pfam" id="PF00153">
    <property type="entry name" value="Mito_carr"/>
    <property type="match status" value="2"/>
</dbReference>
<feature type="transmembrane region" description="Helical" evidence="11">
    <location>
        <begin position="64"/>
        <end position="83"/>
    </location>
</feature>
<dbReference type="EMBL" id="NEVH01009417">
    <property type="protein sequence ID" value="PNF33083.1"/>
    <property type="molecule type" value="Genomic_DNA"/>
</dbReference>
<proteinExistence type="inferred from homology"/>
<keyword evidence="6 11" id="KW-1133">Transmembrane helix</keyword>
<dbReference type="InterPro" id="IPR018108">
    <property type="entry name" value="MCP_transmembrane"/>
</dbReference>
<keyword evidence="4 9" id="KW-0812">Transmembrane</keyword>
<comment type="caution">
    <text evidence="12">The sequence shown here is derived from an EMBL/GenBank/DDBJ whole genome shotgun (WGS) entry which is preliminary data.</text>
</comment>
<feature type="repeat" description="Solcar" evidence="9">
    <location>
        <begin position="64"/>
        <end position="156"/>
    </location>
</feature>